<protein>
    <submittedName>
        <fullName evidence="1">Uncharacterized protein</fullName>
    </submittedName>
</protein>
<dbReference type="Proteomes" id="UP000661280">
    <property type="component" value="Chromosome 4"/>
</dbReference>
<dbReference type="KEGG" id="aluc:AKAW2_40944A"/>
<evidence type="ECO:0000313" key="1">
    <source>
        <dbReference type="EMBL" id="BCR99261.1"/>
    </source>
</evidence>
<name>A0A7R7ZZJ0_ASPKA</name>
<gene>
    <name evidence="1" type="ORF">AKAW2_40944A</name>
</gene>
<keyword evidence="2" id="KW-1185">Reference proteome</keyword>
<dbReference type="GeneID" id="64960583"/>
<reference evidence="1" key="2">
    <citation type="submission" date="2021-02" db="EMBL/GenBank/DDBJ databases">
        <title>Aspergillus luchuensis mut. kawachii IFO 4304 genome sequence.</title>
        <authorList>
            <person name="Mori K."/>
            <person name="Kadooka C."/>
            <person name="Goto M."/>
            <person name="Futagami T."/>
        </authorList>
    </citation>
    <scope>NUCLEOTIDE SEQUENCE</scope>
    <source>
        <strain evidence="1">IFO 4308</strain>
    </source>
</reference>
<organism evidence="1 2">
    <name type="scientific">Aspergillus kawachii</name>
    <name type="common">White koji mold</name>
    <name type="synonym">Aspergillus awamori var. kawachi</name>
    <dbReference type="NCBI Taxonomy" id="1069201"/>
    <lineage>
        <taxon>Eukaryota</taxon>
        <taxon>Fungi</taxon>
        <taxon>Dikarya</taxon>
        <taxon>Ascomycota</taxon>
        <taxon>Pezizomycotina</taxon>
        <taxon>Eurotiomycetes</taxon>
        <taxon>Eurotiomycetidae</taxon>
        <taxon>Eurotiales</taxon>
        <taxon>Aspergillaceae</taxon>
        <taxon>Aspergillus</taxon>
        <taxon>Aspergillus subgen. Circumdati</taxon>
    </lineage>
</organism>
<dbReference type="EMBL" id="AP024428">
    <property type="protein sequence ID" value="BCR99261.1"/>
    <property type="molecule type" value="Genomic_DNA"/>
</dbReference>
<dbReference type="RefSeq" id="XP_041543024.1">
    <property type="nucleotide sequence ID" value="XM_041689329.1"/>
</dbReference>
<dbReference type="AlphaFoldDB" id="A0A7R7ZZJ0"/>
<reference evidence="1" key="1">
    <citation type="submission" date="2021-01" db="EMBL/GenBank/DDBJ databases">
        <authorList>
            <consortium name="Aspergillus luchuensis mut. kawachii IFO 4304 genome sequencing consortium"/>
            <person name="Kazuki M."/>
            <person name="Futagami T."/>
        </authorList>
    </citation>
    <scope>NUCLEOTIDE SEQUENCE</scope>
    <source>
        <strain evidence="1">IFO 4308</strain>
    </source>
</reference>
<dbReference type="SUPFAM" id="SSF52777">
    <property type="entry name" value="CoA-dependent acyltransferases"/>
    <property type="match status" value="1"/>
</dbReference>
<accession>A0A7R7ZZJ0</accession>
<sequence>MSFHYVDKGLARFLQVHTVLVFEEAFDPLELKHCFEQLVQKWPILQARLNFLRTGTFSTSQTHSFFQHRVIDATLAETVPVYPMIHQSMQEDDYKRLMDLTSIPCSIYTTLFPPVCTLTAACLKDACVLKFTFQHAFCDGLGMSMIGWAYAALLSGNPIDIPDFDRPVTLQFNAAPNNPSNPHYCHDPSPSTLSNGSNRLYSGGLSHFTLGLLWHRLAPASCSNTGSSRMMHIPALVIDQLADHATKQGIRISRVDILMAMILQANVRVFPHDSTTTSYPLAFMLNFNHLLVNPAKFHNSFWPVPIPRPPGLDPSQVSHESTINLAAHIRRVTRVAQSAECLEDFNAQYQRMGPWHLWHPRAASPSHPRTMVTSMAHSNPYNLASNSGVRPLFFDNRIETMDLAQYLGIYLHGAINVNLDRNGKGFCLTGSLHPHLWRELEKILIEMQKSWTVVQAREEHISQYSKDQGSPGHPPASDATIRLICEQTDGNIESHIRIYKQIPAAGTEAEPAAVRAKQAKPCEPDELITLRALTRKGSRFTPRLLDSKNTTQDDSGFVPGGFVVYVAWEVVAGEQLGTEGGDEDCGFWRMERDKREIVREHFKNNFLQLSKWGYMPLGGRLSNLVWDERSSTLFFVGFYMATTNMKKKKWSPAMWFAWGLAKCPRPPGPDWDGSTSDWKW</sequence>
<dbReference type="Gene3D" id="3.30.559.10">
    <property type="entry name" value="Chloramphenicol acetyltransferase-like domain"/>
    <property type="match status" value="2"/>
</dbReference>
<dbReference type="InterPro" id="IPR023213">
    <property type="entry name" value="CAT-like_dom_sf"/>
</dbReference>
<dbReference type="OrthoDB" id="4432909at2759"/>
<evidence type="ECO:0000313" key="2">
    <source>
        <dbReference type="Proteomes" id="UP000661280"/>
    </source>
</evidence>
<proteinExistence type="predicted"/>